<reference evidence="3 4" key="1">
    <citation type="submission" date="2017-03" db="EMBL/GenBank/DDBJ databases">
        <title>Complete genome sequence of Candidatus 'Thiodictyon syntrophicum' sp. nov. strain Cad16T, a photolithoautotroph purple sulfur bacterium isolated from an alpine meromictic lake.</title>
        <authorList>
            <person name="Luedin S.M."/>
            <person name="Pothier J.F."/>
            <person name="Danza F."/>
            <person name="Storelli N."/>
            <person name="Wittwer M."/>
            <person name="Tonolla M."/>
        </authorList>
    </citation>
    <scope>NUCLEOTIDE SEQUENCE [LARGE SCALE GENOMIC DNA]</scope>
    <source>
        <strain evidence="3 4">Cad16T</strain>
        <plasmid evidence="4">Plasmid pts417</plasmid>
    </source>
</reference>
<name>A0A2K8UI57_9GAMM</name>
<feature type="region of interest" description="Disordered" evidence="1">
    <location>
        <begin position="205"/>
        <end position="225"/>
    </location>
</feature>
<organism evidence="3 4">
    <name type="scientific">Candidatus Thiodictyon syntrophicum</name>
    <dbReference type="NCBI Taxonomy" id="1166950"/>
    <lineage>
        <taxon>Bacteria</taxon>
        <taxon>Pseudomonadati</taxon>
        <taxon>Pseudomonadota</taxon>
        <taxon>Gammaproteobacteria</taxon>
        <taxon>Chromatiales</taxon>
        <taxon>Chromatiaceae</taxon>
        <taxon>Thiodictyon</taxon>
    </lineage>
</organism>
<feature type="region of interest" description="Disordered" evidence="1">
    <location>
        <begin position="124"/>
        <end position="148"/>
    </location>
</feature>
<evidence type="ECO:0000313" key="4">
    <source>
        <dbReference type="Proteomes" id="UP000232638"/>
    </source>
</evidence>
<feature type="domain" description="Transposase IS801/IS1294" evidence="2">
    <location>
        <begin position="80"/>
        <end position="112"/>
    </location>
</feature>
<dbReference type="AlphaFoldDB" id="A0A2K8UI57"/>
<evidence type="ECO:0000256" key="1">
    <source>
        <dbReference type="SAM" id="MobiDB-lite"/>
    </source>
</evidence>
<feature type="compositionally biased region" description="Gly residues" evidence="1">
    <location>
        <begin position="7"/>
        <end position="16"/>
    </location>
</feature>
<dbReference type="Proteomes" id="UP000232638">
    <property type="component" value="Plasmid pTs417"/>
</dbReference>
<evidence type="ECO:0000259" key="2">
    <source>
        <dbReference type="Pfam" id="PF04986"/>
    </source>
</evidence>
<accession>A0A2K8UI57</accession>
<protein>
    <recommendedName>
        <fullName evidence="2">Transposase IS801/IS1294 domain-containing protein</fullName>
    </recommendedName>
</protein>
<dbReference type="Pfam" id="PF04986">
    <property type="entry name" value="Y2_Tnp"/>
    <property type="match status" value="1"/>
</dbReference>
<keyword evidence="4" id="KW-1185">Reference proteome</keyword>
<feature type="compositionally biased region" description="Low complexity" evidence="1">
    <location>
        <begin position="139"/>
        <end position="148"/>
    </location>
</feature>
<keyword evidence="3" id="KW-0614">Plasmid</keyword>
<dbReference type="GO" id="GO:0006313">
    <property type="term" value="P:DNA transposition"/>
    <property type="evidence" value="ECO:0007669"/>
    <property type="project" value="InterPro"/>
</dbReference>
<geneLocation type="plasmid" evidence="4">
    <name>pts417</name>
</geneLocation>
<dbReference type="KEGG" id="tsy:THSYN_30070"/>
<sequence>MRPRPGPGGLGRGRAGLGARVVCPSHGGRGEHDRAAAGPGPTDRARRLVAAGGRHRNERDGLVGAGAARDAFPIPLGRTALSLSPLELIDHLAALIPPPRLHRHRYHGVLAPNAPLRLAATAYGRDADPTSPPPPPKVSAPTTAAPSSRSPAHYLRAMLLARLFASLPLVCPNCGADMRIIAFITEATPVRRILLALDEPAEPPRIAPARGPPAWDDPPVEAVPDWDALAQPSPEYVFNQEVQW</sequence>
<evidence type="ECO:0000313" key="3">
    <source>
        <dbReference type="EMBL" id="AUB85169.1"/>
    </source>
</evidence>
<feature type="region of interest" description="Disordered" evidence="1">
    <location>
        <begin position="1"/>
        <end position="44"/>
    </location>
</feature>
<dbReference type="InterPro" id="IPR007069">
    <property type="entry name" value="Transposase_32"/>
</dbReference>
<dbReference type="GO" id="GO:0004803">
    <property type="term" value="F:transposase activity"/>
    <property type="evidence" value="ECO:0007669"/>
    <property type="project" value="InterPro"/>
</dbReference>
<gene>
    <name evidence="3" type="ORF">THSYN_30070</name>
</gene>
<dbReference type="EMBL" id="CP020371">
    <property type="protein sequence ID" value="AUB85169.1"/>
    <property type="molecule type" value="Genomic_DNA"/>
</dbReference>
<dbReference type="GO" id="GO:0003677">
    <property type="term" value="F:DNA binding"/>
    <property type="evidence" value="ECO:0007669"/>
    <property type="project" value="InterPro"/>
</dbReference>
<proteinExistence type="predicted"/>